<accession>A0A6J7WU84</accession>
<organism evidence="1">
    <name type="scientific">uncultured Caudovirales phage</name>
    <dbReference type="NCBI Taxonomy" id="2100421"/>
    <lineage>
        <taxon>Viruses</taxon>
        <taxon>Duplodnaviria</taxon>
        <taxon>Heunggongvirae</taxon>
        <taxon>Uroviricota</taxon>
        <taxon>Caudoviricetes</taxon>
        <taxon>Peduoviridae</taxon>
        <taxon>Maltschvirus</taxon>
        <taxon>Maltschvirus maltsch</taxon>
    </lineage>
</organism>
<name>A0A6J7WU84_9CAUD</name>
<gene>
    <name evidence="1" type="ORF">UFOVP215_10</name>
</gene>
<sequence>MLPQIGAGLTKNQIKIIAQNSVNELLENGRILEAAEALSIMEKFIEEVRGSKAFTDFVRDEIAKNGKEIINSSGAKLELSEVGIKYDFSQCNDPILIQLEARFGGAKAMLDERKKYLKAIPSLGVEVLIEDELVKLFPPSKSSSSTYKITLSK</sequence>
<proteinExistence type="predicted"/>
<evidence type="ECO:0000313" key="1">
    <source>
        <dbReference type="EMBL" id="CAB5218793.1"/>
    </source>
</evidence>
<protein>
    <submittedName>
        <fullName evidence="1">Uncharacterized protein</fullName>
    </submittedName>
</protein>
<dbReference type="EMBL" id="LR798266">
    <property type="protein sequence ID" value="CAB5218793.1"/>
    <property type="molecule type" value="Genomic_DNA"/>
</dbReference>
<reference evidence="1" key="1">
    <citation type="submission" date="2020-05" db="EMBL/GenBank/DDBJ databases">
        <authorList>
            <person name="Chiriac C."/>
            <person name="Salcher M."/>
            <person name="Ghai R."/>
            <person name="Kavagutti S V."/>
        </authorList>
    </citation>
    <scope>NUCLEOTIDE SEQUENCE</scope>
</reference>